<evidence type="ECO:0000259" key="1">
    <source>
        <dbReference type="Pfam" id="PF07734"/>
    </source>
</evidence>
<dbReference type="OrthoDB" id="911383at2759"/>
<reference evidence="2" key="1">
    <citation type="submission" date="2020-07" db="EMBL/GenBank/DDBJ databases">
        <title>Ethylene signaling mediates host invasion by parasitic plants.</title>
        <authorList>
            <person name="Yoshida S."/>
        </authorList>
    </citation>
    <scope>NUCLEOTIDE SEQUENCE</scope>
    <source>
        <strain evidence="2">Okayama</strain>
    </source>
</reference>
<organism evidence="2 3">
    <name type="scientific">Phtheirospermum japonicum</name>
    <dbReference type="NCBI Taxonomy" id="374723"/>
    <lineage>
        <taxon>Eukaryota</taxon>
        <taxon>Viridiplantae</taxon>
        <taxon>Streptophyta</taxon>
        <taxon>Embryophyta</taxon>
        <taxon>Tracheophyta</taxon>
        <taxon>Spermatophyta</taxon>
        <taxon>Magnoliopsida</taxon>
        <taxon>eudicotyledons</taxon>
        <taxon>Gunneridae</taxon>
        <taxon>Pentapetalae</taxon>
        <taxon>asterids</taxon>
        <taxon>lamiids</taxon>
        <taxon>Lamiales</taxon>
        <taxon>Orobanchaceae</taxon>
        <taxon>Orobanchaceae incertae sedis</taxon>
        <taxon>Phtheirospermum</taxon>
    </lineage>
</organism>
<dbReference type="PANTHER" id="PTHR31672">
    <property type="entry name" value="BNACNNG10540D PROTEIN"/>
    <property type="match status" value="1"/>
</dbReference>
<dbReference type="NCBIfam" id="TIGR01640">
    <property type="entry name" value="F_box_assoc_1"/>
    <property type="match status" value="1"/>
</dbReference>
<dbReference type="InterPro" id="IPR006527">
    <property type="entry name" value="F-box-assoc_dom_typ1"/>
</dbReference>
<dbReference type="Pfam" id="PF07734">
    <property type="entry name" value="FBA_1"/>
    <property type="match status" value="1"/>
</dbReference>
<gene>
    <name evidence="2" type="ORF">PHJA_002025100</name>
</gene>
<dbReference type="InterPro" id="IPR017451">
    <property type="entry name" value="F-box-assoc_interact_dom"/>
</dbReference>
<sequence length="315" mass="36646">MLTPSLSVEHCRRRLILRFYGIFVCSRFYITDGKSEKLCKKLDAVVSGHVVSFCNGLALLSTHYLTNQHLVFNPVSNKITTTISPLSSEDSLCALFFHPVAKEYRILNVLKRRADHYVYYLYLFGSKTWRRTAKPSFHSRPPNIKKYYYHTKMFNKNPAIANGAVHWYVRGGQILTFDMIGFYGEKGYCLPDVLVNEEEDRLCCCYMGSPEPVMDVWVMEDYAKWAWIRKYVVNMDWDAIEYPLIGGLRVGAHLLVDVLVVSIHKDELVLFWHNRGMFSYRLGDNTIEKIKLREMDEYEYTPPSFGYMGCCTANH</sequence>
<comment type="caution">
    <text evidence="2">The sequence shown here is derived from an EMBL/GenBank/DDBJ whole genome shotgun (WGS) entry which is preliminary data.</text>
</comment>
<keyword evidence="3" id="KW-1185">Reference proteome</keyword>
<accession>A0A830CKP7</accession>
<dbReference type="InterPro" id="IPR050796">
    <property type="entry name" value="SCF_F-box_component"/>
</dbReference>
<feature type="domain" description="F-box associated beta-propeller type 1" evidence="1">
    <location>
        <begin position="45"/>
        <end position="238"/>
    </location>
</feature>
<proteinExistence type="predicted"/>
<evidence type="ECO:0000313" key="3">
    <source>
        <dbReference type="Proteomes" id="UP000653305"/>
    </source>
</evidence>
<evidence type="ECO:0000313" key="2">
    <source>
        <dbReference type="EMBL" id="GFP98812.1"/>
    </source>
</evidence>
<name>A0A830CKP7_9LAMI</name>
<dbReference type="EMBL" id="BMAC01000544">
    <property type="protein sequence ID" value="GFP98812.1"/>
    <property type="molecule type" value="Genomic_DNA"/>
</dbReference>
<protein>
    <recommendedName>
        <fullName evidence="1">F-box associated beta-propeller type 1 domain-containing protein</fullName>
    </recommendedName>
</protein>
<dbReference type="Proteomes" id="UP000653305">
    <property type="component" value="Unassembled WGS sequence"/>
</dbReference>
<dbReference type="AlphaFoldDB" id="A0A830CKP7"/>